<dbReference type="Proteomes" id="UP000807542">
    <property type="component" value="Unassembled WGS sequence"/>
</dbReference>
<comment type="caution">
    <text evidence="2">The sequence shown here is derived from an EMBL/GenBank/DDBJ whole genome shotgun (WGS) entry which is preliminary data.</text>
</comment>
<gene>
    <name evidence="2" type="ORF">I2492_04010</name>
    <name evidence="1" type="ORF">I2493_04010</name>
</gene>
<keyword evidence="4" id="KW-1185">Reference proteome</keyword>
<evidence type="ECO:0000313" key="2">
    <source>
        <dbReference type="EMBL" id="MBK5175489.1"/>
    </source>
</evidence>
<organism evidence="2 3">
    <name type="scientific">Limnobaculum xujianqingii</name>
    <dbReference type="NCBI Taxonomy" id="2738837"/>
    <lineage>
        <taxon>Bacteria</taxon>
        <taxon>Pseudomonadati</taxon>
        <taxon>Pseudomonadota</taxon>
        <taxon>Gammaproteobacteria</taxon>
        <taxon>Enterobacterales</taxon>
        <taxon>Budviciaceae</taxon>
        <taxon>Limnobaculum</taxon>
    </lineage>
</organism>
<dbReference type="RefSeq" id="WP_228397347.1">
    <property type="nucleotide sequence ID" value="NZ_JADRCP010000001.1"/>
</dbReference>
<dbReference type="EMBL" id="JADRCQ010000001">
    <property type="protein sequence ID" value="MBK5072180.1"/>
    <property type="molecule type" value="Genomic_DNA"/>
</dbReference>
<accession>A0A9D7FRK4</accession>
<evidence type="ECO:0000313" key="3">
    <source>
        <dbReference type="Proteomes" id="UP000807542"/>
    </source>
</evidence>
<evidence type="ECO:0000313" key="1">
    <source>
        <dbReference type="EMBL" id="MBK5072180.1"/>
    </source>
</evidence>
<name>A0A9D7FRK4_9GAMM</name>
<dbReference type="Proteomes" id="UP001296969">
    <property type="component" value="Unassembled WGS sequence"/>
</dbReference>
<sequence>MKIPDLFVNSNLINSEKFDYEWNKKVTDYIFIDSENENEKLEQAFDLLNHKAKIGLSAAISEWIYWQMCQKKNDKLAYYAIESIWASLIDKRYIVNGDFFFREDDDTILQDKIEGPLWRVSFLLSVLVRDYIRGRYSICINLIPLTILARHITSNKEDFDEWIANCLSRLARDFPARYVRNKVKNNDIKEYKKGFYDSSTEPAIPREFFFDESFIYDEKTSSKLINNFLGNISYQENIYLNSPEEMLNNGFDGVPYKYEIE</sequence>
<evidence type="ECO:0000313" key="4">
    <source>
        <dbReference type="Proteomes" id="UP001296969"/>
    </source>
</evidence>
<reference evidence="2 4" key="1">
    <citation type="submission" date="2020-11" db="EMBL/GenBank/DDBJ databases">
        <title>Insectihabitans protaetiae gen. nov. sp. nov. and Insectihabitans allomyrinae sp. nov., isolated from larvae of Protaetia brevitarsis seulensis and Allomyrina dichotoma, respectively.</title>
        <authorList>
            <person name="Lee S.D."/>
            <person name="Byeon Y.-S."/>
            <person name="Kim S.-M."/>
            <person name="Yang H.L."/>
            <person name="Kim I.S."/>
        </authorList>
    </citation>
    <scope>NUCLEOTIDE SEQUENCE</scope>
    <source>
        <strain evidence="2">CWB-B4</strain>
        <strain evidence="1 4">CWB-B43</strain>
    </source>
</reference>
<proteinExistence type="predicted"/>
<protein>
    <submittedName>
        <fullName evidence="2">Uncharacterized protein</fullName>
    </submittedName>
</protein>
<dbReference type="AlphaFoldDB" id="A0A9D7FRK4"/>
<dbReference type="EMBL" id="JADRCP010000001">
    <property type="protein sequence ID" value="MBK5175489.1"/>
    <property type="molecule type" value="Genomic_DNA"/>
</dbReference>